<protein>
    <submittedName>
        <fullName evidence="4">Uncharacterized protein</fullName>
    </submittedName>
</protein>
<feature type="coiled-coil region" evidence="2">
    <location>
        <begin position="64"/>
        <end position="226"/>
    </location>
</feature>
<dbReference type="PANTHER" id="PTHR32083:SF0">
    <property type="entry name" value="CILIA AND FLAGELLA-ASSOCIATED PROTEIN 58"/>
    <property type="match status" value="1"/>
</dbReference>
<organism evidence="4 5">
    <name type="scientific">Tritrichomonas musculus</name>
    <dbReference type="NCBI Taxonomy" id="1915356"/>
    <lineage>
        <taxon>Eukaryota</taxon>
        <taxon>Metamonada</taxon>
        <taxon>Parabasalia</taxon>
        <taxon>Tritrichomonadida</taxon>
        <taxon>Tritrichomonadidae</taxon>
        <taxon>Tritrichomonas</taxon>
    </lineage>
</organism>
<feature type="region of interest" description="Disordered" evidence="3">
    <location>
        <begin position="863"/>
        <end position="882"/>
    </location>
</feature>
<accession>A0ABR2HE12</accession>
<reference evidence="4 5" key="1">
    <citation type="submission" date="2024-04" db="EMBL/GenBank/DDBJ databases">
        <title>Tritrichomonas musculus Genome.</title>
        <authorList>
            <person name="Alves-Ferreira E."/>
            <person name="Grigg M."/>
            <person name="Lorenzi H."/>
            <person name="Galac M."/>
        </authorList>
    </citation>
    <scope>NUCLEOTIDE SEQUENCE [LARGE SCALE GENOMIC DNA]</scope>
    <source>
        <strain evidence="4 5">EAF2021</strain>
    </source>
</reference>
<evidence type="ECO:0000256" key="2">
    <source>
        <dbReference type="SAM" id="Coils"/>
    </source>
</evidence>
<comment type="caution">
    <text evidence="4">The sequence shown here is derived from an EMBL/GenBank/DDBJ whole genome shotgun (WGS) entry which is preliminary data.</text>
</comment>
<feature type="region of interest" description="Disordered" evidence="3">
    <location>
        <begin position="792"/>
        <end position="826"/>
    </location>
</feature>
<evidence type="ECO:0000256" key="1">
    <source>
        <dbReference type="ARBA" id="ARBA00023054"/>
    </source>
</evidence>
<feature type="region of interest" description="Disordered" evidence="3">
    <location>
        <begin position="888"/>
        <end position="938"/>
    </location>
</feature>
<keyword evidence="1 2" id="KW-0175">Coiled coil</keyword>
<sequence>MFDLFESIFNKNIRLMESSQQMSNDLIKKAAKVNDLLNQSDESQESLYRLKAEYARATRQAAYLRDAENKSRETIKNLRNELEQFKTNFEEKAVGGTTEEQIEELKKDIAKLRKDIESSNDEFKELKIKFRSKNRKYEAIAELNKKYKEELEQNSNTLEQWEQSIQEMRVNNRQTKKDLQKEDDETEQLKVTLSDTTEIDKQKEKNNQLQTVLDKLNMEISMLHSQYDKILLKISLKEKELRSALKNNDRSAVIYEEKIAKLNTQEEKYHQLKASLSEVEQNGKKEIPEYKEMLKKYREVTKQKNELRNQSNGLQVKLYELSLKQTKSDGEKYNEVRKVSAAKLDLTQVQHKKKEEECKTLEVIGQKQSLIHEQVVSKQHTFNMKKKMDSINTEIEGHLNQRKLANANYMTTAEIVEKTKLENDRGIEELGSIRKQTEAQSSQIEKVKEERNSLKKQYEMATQDHQQLEAQYKELVDSIASMTERVEEISKETAHDHFFANEMKAAIQSLLEMRTKCTNGINTTSKVINNLQCEEQTLKRIIDQTILDHNGNLKELQSLKESKTDLQNQIAEKTREIAELEDEIKNSKALMDKRARDFDGVMDTIQSLNDELEIENQRTRDLEDKVKYCNELKITYKTLNEHMMIANVRTTALYQESAITRGFHRWLEIEAYDHEQMMNIKLVDHLNDKLNKAHAEHRKLLDKRDELKKQAESMKITQTNALPNDETEKCIKALKEDLKQKDKMIKTIKDRIIQTNTDITEAQSGMKVIKKNISDRKEVTFDLMATIAQQTARSARSQRSLRSQESQEQLLLSQNTNGSQSARDFQRTTQSANYNEADPMAYFITEPPITAGEHTYDISAAKALGGGFKPHPPRAPRGAPDVPKIRIEDVESLKNPPPPNSQRYQRPNLGSLRKKLTKPIQTPRFDHSRKSARVPAIV</sequence>
<gene>
    <name evidence="4" type="ORF">M9Y10_021074</name>
</gene>
<feature type="coiled-coil region" evidence="2">
    <location>
        <begin position="556"/>
        <end position="625"/>
    </location>
</feature>
<feature type="coiled-coil region" evidence="2">
    <location>
        <begin position="683"/>
        <end position="751"/>
    </location>
</feature>
<dbReference type="Proteomes" id="UP001470230">
    <property type="component" value="Unassembled WGS sequence"/>
</dbReference>
<evidence type="ECO:0000313" key="5">
    <source>
        <dbReference type="Proteomes" id="UP001470230"/>
    </source>
</evidence>
<feature type="coiled-coil region" evidence="2">
    <location>
        <begin position="255"/>
        <end position="317"/>
    </location>
</feature>
<feature type="coiled-coil region" evidence="2">
    <location>
        <begin position="437"/>
        <end position="492"/>
    </location>
</feature>
<evidence type="ECO:0000313" key="4">
    <source>
        <dbReference type="EMBL" id="KAK8844902.1"/>
    </source>
</evidence>
<dbReference type="PANTHER" id="PTHR32083">
    <property type="entry name" value="CILIA AND FLAGELLA-ASSOCIATED PROTEIN 58-RELATED"/>
    <property type="match status" value="1"/>
</dbReference>
<dbReference type="EMBL" id="JAPFFF010000031">
    <property type="protein sequence ID" value="KAK8844902.1"/>
    <property type="molecule type" value="Genomic_DNA"/>
</dbReference>
<keyword evidence="5" id="KW-1185">Reference proteome</keyword>
<proteinExistence type="predicted"/>
<feature type="compositionally biased region" description="Low complexity" evidence="3">
    <location>
        <begin position="792"/>
        <end position="817"/>
    </location>
</feature>
<name>A0ABR2HE12_9EUKA</name>
<evidence type="ECO:0000256" key="3">
    <source>
        <dbReference type="SAM" id="MobiDB-lite"/>
    </source>
</evidence>